<dbReference type="OrthoDB" id="5112469at2"/>
<dbReference type="SUPFAM" id="SSF48498">
    <property type="entry name" value="Tetracyclin repressor-like, C-terminal domain"/>
    <property type="match status" value="1"/>
</dbReference>
<gene>
    <name evidence="7" type="ORF">EK0264_08540</name>
</gene>
<evidence type="ECO:0000256" key="4">
    <source>
        <dbReference type="PROSITE-ProRule" id="PRU00335"/>
    </source>
</evidence>
<dbReference type="PANTHER" id="PTHR30055:SF234">
    <property type="entry name" value="HTH-TYPE TRANSCRIPTIONAL REGULATOR BETI"/>
    <property type="match status" value="1"/>
</dbReference>
<dbReference type="FunFam" id="1.10.10.60:FF:000141">
    <property type="entry name" value="TetR family transcriptional regulator"/>
    <property type="match status" value="1"/>
</dbReference>
<name>A0A7L4YN58_9ACTN</name>
<dbReference type="SUPFAM" id="SSF46689">
    <property type="entry name" value="Homeodomain-like"/>
    <property type="match status" value="1"/>
</dbReference>
<dbReference type="InterPro" id="IPR001647">
    <property type="entry name" value="HTH_TetR"/>
</dbReference>
<proteinExistence type="predicted"/>
<dbReference type="PROSITE" id="PS50977">
    <property type="entry name" value="HTH_TETR_2"/>
    <property type="match status" value="1"/>
</dbReference>
<sequence length="209" mass="23047">MTATTPDQSADAAAPTTERGRRKRAAIVSAARAVFEDAGFKDARIADIAKRAGASYGSFYTYFESKDEIFREVVQDVTDEMFETSRSGSGTIDPVERIEIANRKYVEAYARNARMMSVMAEVSAYDDFTGAMNYEIRKRFVDRNAAGIRRLQASGEADPKIDAEIAADVLGGMIERFAQVWVPRRTPEEIEAAVPVLTSIWARGIGLQG</sequence>
<dbReference type="InterPro" id="IPR050109">
    <property type="entry name" value="HTH-type_TetR-like_transc_reg"/>
</dbReference>
<dbReference type="Gene3D" id="1.10.10.60">
    <property type="entry name" value="Homeodomain-like"/>
    <property type="match status" value="1"/>
</dbReference>
<feature type="domain" description="HTH tetR-type" evidence="6">
    <location>
        <begin position="21"/>
        <end position="81"/>
    </location>
</feature>
<dbReference type="InterPro" id="IPR009057">
    <property type="entry name" value="Homeodomain-like_sf"/>
</dbReference>
<keyword evidence="1" id="KW-0805">Transcription regulation</keyword>
<dbReference type="EMBL" id="CP047156">
    <property type="protein sequence ID" value="QHC00323.1"/>
    <property type="molecule type" value="Genomic_DNA"/>
</dbReference>
<keyword evidence="8" id="KW-1185">Reference proteome</keyword>
<evidence type="ECO:0000256" key="5">
    <source>
        <dbReference type="SAM" id="MobiDB-lite"/>
    </source>
</evidence>
<dbReference type="GO" id="GO:0003700">
    <property type="term" value="F:DNA-binding transcription factor activity"/>
    <property type="evidence" value="ECO:0007669"/>
    <property type="project" value="TreeGrafter"/>
</dbReference>
<evidence type="ECO:0000256" key="1">
    <source>
        <dbReference type="ARBA" id="ARBA00023015"/>
    </source>
</evidence>
<feature type="region of interest" description="Disordered" evidence="5">
    <location>
        <begin position="1"/>
        <end position="23"/>
    </location>
</feature>
<accession>A0A7L4YN58</accession>
<dbReference type="AlphaFoldDB" id="A0A7L4YN58"/>
<dbReference type="PRINTS" id="PR00455">
    <property type="entry name" value="HTHTETR"/>
</dbReference>
<dbReference type="Gene3D" id="1.10.357.10">
    <property type="entry name" value="Tetracycline Repressor, domain 2"/>
    <property type="match status" value="1"/>
</dbReference>
<evidence type="ECO:0000256" key="3">
    <source>
        <dbReference type="ARBA" id="ARBA00023163"/>
    </source>
</evidence>
<organism evidence="7 8">
    <name type="scientific">Epidermidibacterium keratini</name>
    <dbReference type="NCBI Taxonomy" id="1891644"/>
    <lineage>
        <taxon>Bacteria</taxon>
        <taxon>Bacillati</taxon>
        <taxon>Actinomycetota</taxon>
        <taxon>Actinomycetes</taxon>
        <taxon>Sporichthyales</taxon>
        <taxon>Sporichthyaceae</taxon>
        <taxon>Epidermidibacterium</taxon>
    </lineage>
</organism>
<dbReference type="InParanoid" id="A0A7L4YN58"/>
<protein>
    <submittedName>
        <fullName evidence="7">TetR family transcriptional regulator</fullName>
    </submittedName>
</protein>
<dbReference type="GO" id="GO:0000976">
    <property type="term" value="F:transcription cis-regulatory region binding"/>
    <property type="evidence" value="ECO:0007669"/>
    <property type="project" value="TreeGrafter"/>
</dbReference>
<dbReference type="Pfam" id="PF00440">
    <property type="entry name" value="TetR_N"/>
    <property type="match status" value="1"/>
</dbReference>
<dbReference type="InterPro" id="IPR036271">
    <property type="entry name" value="Tet_transcr_reg_TetR-rel_C_sf"/>
</dbReference>
<evidence type="ECO:0000259" key="6">
    <source>
        <dbReference type="PROSITE" id="PS50977"/>
    </source>
</evidence>
<reference evidence="7 8" key="1">
    <citation type="journal article" date="2018" name="Int. J. Syst. Evol. Microbiol.">
        <title>Epidermidibacterium keratini gen. nov., sp. nov., a member of the family Sporichthyaceae, isolated from keratin epidermis.</title>
        <authorList>
            <person name="Lee D.G."/>
            <person name="Trujillo M.E."/>
            <person name="Kang S."/>
            <person name="Nam J.J."/>
            <person name="Kim Y.J."/>
        </authorList>
    </citation>
    <scope>NUCLEOTIDE SEQUENCE [LARGE SCALE GENOMIC DNA]</scope>
    <source>
        <strain evidence="7 8">EPI-7</strain>
    </source>
</reference>
<feature type="DNA-binding region" description="H-T-H motif" evidence="4">
    <location>
        <begin position="44"/>
        <end position="63"/>
    </location>
</feature>
<keyword evidence="3" id="KW-0804">Transcription</keyword>
<dbReference type="GO" id="GO:0045892">
    <property type="term" value="P:negative regulation of DNA-templated transcription"/>
    <property type="evidence" value="ECO:0007669"/>
    <property type="project" value="UniProtKB-ARBA"/>
</dbReference>
<dbReference type="PANTHER" id="PTHR30055">
    <property type="entry name" value="HTH-TYPE TRANSCRIPTIONAL REGULATOR RUTR"/>
    <property type="match status" value="1"/>
</dbReference>
<evidence type="ECO:0000256" key="2">
    <source>
        <dbReference type="ARBA" id="ARBA00023125"/>
    </source>
</evidence>
<dbReference type="Proteomes" id="UP000463857">
    <property type="component" value="Chromosome"/>
</dbReference>
<dbReference type="KEGG" id="eke:EK0264_08540"/>
<evidence type="ECO:0000313" key="7">
    <source>
        <dbReference type="EMBL" id="QHC00323.1"/>
    </source>
</evidence>
<evidence type="ECO:0000313" key="8">
    <source>
        <dbReference type="Proteomes" id="UP000463857"/>
    </source>
</evidence>
<dbReference type="RefSeq" id="WP_159544692.1">
    <property type="nucleotide sequence ID" value="NZ_CP047156.1"/>
</dbReference>
<keyword evidence="2 4" id="KW-0238">DNA-binding</keyword>